<dbReference type="PANTHER" id="PTHR42970:SF1">
    <property type="entry name" value="PECTATE LYASE C-RELATED"/>
    <property type="match status" value="1"/>
</dbReference>
<dbReference type="PANTHER" id="PTHR42970">
    <property type="entry name" value="PECTATE LYASE C-RELATED"/>
    <property type="match status" value="1"/>
</dbReference>
<dbReference type="SUPFAM" id="SSF51126">
    <property type="entry name" value="Pectin lyase-like"/>
    <property type="match status" value="1"/>
</dbReference>
<protein>
    <recommendedName>
        <fullName evidence="7">Fibronectin type-III domain-containing protein</fullName>
    </recommendedName>
</protein>
<dbReference type="InterPro" id="IPR036573">
    <property type="entry name" value="CBM_sf_5/12"/>
</dbReference>
<evidence type="ECO:0000259" key="7">
    <source>
        <dbReference type="PROSITE" id="PS50853"/>
    </source>
</evidence>
<dbReference type="InterPro" id="IPR011050">
    <property type="entry name" value="Pectin_lyase_fold/virulence"/>
</dbReference>
<organism evidence="8 9">
    <name type="scientific">Candidatus Ruania gallistercoris</name>
    <dbReference type="NCBI Taxonomy" id="2838746"/>
    <lineage>
        <taxon>Bacteria</taxon>
        <taxon>Bacillati</taxon>
        <taxon>Actinomycetota</taxon>
        <taxon>Actinomycetes</taxon>
        <taxon>Micrococcales</taxon>
        <taxon>Ruaniaceae</taxon>
        <taxon>Ruania</taxon>
    </lineage>
</organism>
<sequence>MSAQSPVRPRLVLGRALLCVVVLLSFVAVSMPSARADYSELPAFPGAEGFGYAAAGGRGGEVYHVSSTEPTGPGTLHHGLTTTGSVPRTIVFEVSGDLEIPQIIVEDASNITIAGQTAPGGGVTVRGGEIRFVDSHDIVIRYLRFRLGADPERQGDTMYFEDCQRVIIDHSSFSWGTDEVLSIKSKDYDNPRSREISVQWSIMSEGLLTHSMGGLVEMNTISMHHNLYAHNNDRNPKTKGQMDFVNNIVYNWGSYPYVAGGESGTKGYGNVVGNYFIAGANSASPEYAVVRGNENYSLFLQDNRIDSDRDGILDGVDTGADMMEEERPSRLVPERFEYPPVHTQAPEEAYELVLDHAGASLVRDAVDARIIRDVRDQTGVIIGDESDVGGFPEVDGGTAPVDADRDGMADEWERRNGLDPTDPEDRNGDADGNGYTNLEEYLHELAAPGFPVDYPQSPPQWTGEPFEPPVQPEPERGPLPVLDGDVLRNVLVHDDTTNGAVNATHWSVEQDLQLGDVVAGDRTYTFQVVPEELRGLEWIRSAVESRGATSEDLVSFSLTADADVYVAHDTRISEKPQWLAAGYEETGLSIEDDQPVTWEIFKQSYSAGSEVVMGPNNGGSRMNYFVLVEPTAAQTPPPAAAPSGLSASSAAGEVALTWDEAEGADSYLVYRWSMLDPQWRAMGSASTAEFTDGDASFGVEYRYRVTALSAGGESGHSDPVTTLSYDPSEPAAPTPEALEAEPNSYSVELSWPAVETALGYTVYRSAGEADDYAALGSVSGPAFVDEDVDPEQSYHYAVSATSAGGESERSAPVAVTTGPELAPAGTPTDLVSDRATATAFSLVWEQAEHAETYHVYRKADGEGDYQLLATSAAPEYLDTDLDSSSTGYSYAVTAVNELGESDRSSEVRIPMPLAEPVEDLFAGLTGDTFVGLIWTSHGGAAEYVVYRSSDGEAPRQVGTAKVDTFYDRTVEPDTEYTYVVRTANATGESEPSASITVVTGPHQWDPETTYRAGDRVTYAGAVFEAQWWSEGEQPGDPTGAWAEVGDEVQHGDHDVRRWSASWIYTGGELVVHEGQLYRAQWWSRNQEPGEAGGAWSVLPTG</sequence>
<gene>
    <name evidence="8" type="ORF">H9815_03785</name>
</gene>
<dbReference type="Proteomes" id="UP000824037">
    <property type="component" value="Unassembled WGS sequence"/>
</dbReference>
<feature type="region of interest" description="Disordered" evidence="6">
    <location>
        <begin position="385"/>
        <end position="407"/>
    </location>
</feature>
<feature type="domain" description="Fibronectin type-III" evidence="7">
    <location>
        <begin position="916"/>
        <end position="1002"/>
    </location>
</feature>
<keyword evidence="3" id="KW-0325">Glycoprotein</keyword>
<dbReference type="InterPro" id="IPR052063">
    <property type="entry name" value="Polysaccharide_Lyase_1"/>
</dbReference>
<name>A0A9D2ECN6_9MICO</name>
<keyword evidence="5" id="KW-0119">Carbohydrate metabolism</keyword>
<keyword evidence="2" id="KW-0378">Hydrolase</keyword>
<dbReference type="EMBL" id="DXBY01000060">
    <property type="protein sequence ID" value="HIZ34875.1"/>
    <property type="molecule type" value="Genomic_DNA"/>
</dbReference>
<evidence type="ECO:0000313" key="9">
    <source>
        <dbReference type="Proteomes" id="UP000824037"/>
    </source>
</evidence>
<keyword evidence="5" id="KW-0624">Polysaccharide degradation</keyword>
<dbReference type="InterPro" id="IPR036116">
    <property type="entry name" value="FN3_sf"/>
</dbReference>
<accession>A0A9D2ECN6</accession>
<dbReference type="InterPro" id="IPR003610">
    <property type="entry name" value="CBM5/12"/>
</dbReference>
<dbReference type="CDD" id="cd12215">
    <property type="entry name" value="ChiC_BD"/>
    <property type="match status" value="2"/>
</dbReference>
<dbReference type="GO" id="GO:0004553">
    <property type="term" value="F:hydrolase activity, hydrolyzing O-glycosyl compounds"/>
    <property type="evidence" value="ECO:0007669"/>
    <property type="project" value="InterPro"/>
</dbReference>
<dbReference type="SUPFAM" id="SSF51055">
    <property type="entry name" value="Carbohydrate binding domain"/>
    <property type="match status" value="2"/>
</dbReference>
<evidence type="ECO:0000256" key="4">
    <source>
        <dbReference type="ARBA" id="ARBA00023295"/>
    </source>
</evidence>
<dbReference type="InterPro" id="IPR013783">
    <property type="entry name" value="Ig-like_fold"/>
</dbReference>
<feature type="domain" description="Fibronectin type-III" evidence="7">
    <location>
        <begin position="638"/>
        <end position="727"/>
    </location>
</feature>
<evidence type="ECO:0000256" key="5">
    <source>
        <dbReference type="ARBA" id="ARBA00023326"/>
    </source>
</evidence>
<dbReference type="AlphaFoldDB" id="A0A9D2ECN6"/>
<dbReference type="Gene3D" id="2.10.10.20">
    <property type="entry name" value="Carbohydrate-binding module superfamily 5/12"/>
    <property type="match status" value="2"/>
</dbReference>
<evidence type="ECO:0000256" key="2">
    <source>
        <dbReference type="ARBA" id="ARBA00022801"/>
    </source>
</evidence>
<dbReference type="Gene3D" id="2.160.20.10">
    <property type="entry name" value="Single-stranded right-handed beta-helix, Pectin lyase-like"/>
    <property type="match status" value="1"/>
</dbReference>
<dbReference type="GO" id="GO:0005576">
    <property type="term" value="C:extracellular region"/>
    <property type="evidence" value="ECO:0007669"/>
    <property type="project" value="InterPro"/>
</dbReference>
<dbReference type="SUPFAM" id="SSF49265">
    <property type="entry name" value="Fibronectin type III"/>
    <property type="match status" value="2"/>
</dbReference>
<dbReference type="SMART" id="SM00060">
    <property type="entry name" value="FN3"/>
    <property type="match status" value="4"/>
</dbReference>
<dbReference type="Pfam" id="PF02839">
    <property type="entry name" value="CBM_5_12"/>
    <property type="match status" value="1"/>
</dbReference>
<dbReference type="GO" id="GO:0046872">
    <property type="term" value="F:metal ion binding"/>
    <property type="evidence" value="ECO:0007669"/>
    <property type="project" value="UniProtKB-KW"/>
</dbReference>
<dbReference type="Gene3D" id="2.60.40.10">
    <property type="entry name" value="Immunoglobulins"/>
    <property type="match status" value="4"/>
</dbReference>
<dbReference type="GO" id="GO:0000272">
    <property type="term" value="P:polysaccharide catabolic process"/>
    <property type="evidence" value="ECO:0007669"/>
    <property type="project" value="UniProtKB-KW"/>
</dbReference>
<dbReference type="InterPro" id="IPR003961">
    <property type="entry name" value="FN3_dom"/>
</dbReference>
<dbReference type="CDD" id="cd00063">
    <property type="entry name" value="FN3"/>
    <property type="match status" value="4"/>
</dbReference>
<evidence type="ECO:0000256" key="6">
    <source>
        <dbReference type="SAM" id="MobiDB-lite"/>
    </source>
</evidence>
<comment type="caution">
    <text evidence="8">The sequence shown here is derived from an EMBL/GenBank/DDBJ whole genome shotgun (WGS) entry which is preliminary data.</text>
</comment>
<dbReference type="InterPro" id="IPR012334">
    <property type="entry name" value="Pectin_lyas_fold"/>
</dbReference>
<keyword evidence="4" id="KW-0326">Glycosidase</keyword>
<dbReference type="SMART" id="SM00495">
    <property type="entry name" value="ChtBD3"/>
    <property type="match status" value="2"/>
</dbReference>
<reference evidence="8" key="2">
    <citation type="submission" date="2021-04" db="EMBL/GenBank/DDBJ databases">
        <authorList>
            <person name="Gilroy R."/>
        </authorList>
    </citation>
    <scope>NUCLEOTIDE SEQUENCE</scope>
    <source>
        <strain evidence="8">ChiGjej4B4-7305</strain>
    </source>
</reference>
<feature type="region of interest" description="Disordered" evidence="6">
    <location>
        <begin position="710"/>
        <end position="737"/>
    </location>
</feature>
<feature type="domain" description="Fibronectin type-III" evidence="7">
    <location>
        <begin position="732"/>
        <end position="820"/>
    </location>
</feature>
<dbReference type="GO" id="GO:0030246">
    <property type="term" value="F:carbohydrate binding"/>
    <property type="evidence" value="ECO:0007669"/>
    <property type="project" value="InterPro"/>
</dbReference>
<evidence type="ECO:0000256" key="3">
    <source>
        <dbReference type="ARBA" id="ARBA00023180"/>
    </source>
</evidence>
<dbReference type="PROSITE" id="PS50853">
    <property type="entry name" value="FN3"/>
    <property type="match status" value="4"/>
</dbReference>
<feature type="domain" description="Fibronectin type-III" evidence="7">
    <location>
        <begin position="826"/>
        <end position="914"/>
    </location>
</feature>
<reference evidence="8" key="1">
    <citation type="journal article" date="2021" name="PeerJ">
        <title>Extensive microbial diversity within the chicken gut microbiome revealed by metagenomics and culture.</title>
        <authorList>
            <person name="Gilroy R."/>
            <person name="Ravi A."/>
            <person name="Getino M."/>
            <person name="Pursley I."/>
            <person name="Horton D.L."/>
            <person name="Alikhan N.F."/>
            <person name="Baker D."/>
            <person name="Gharbi K."/>
            <person name="Hall N."/>
            <person name="Watson M."/>
            <person name="Adriaenssens E.M."/>
            <person name="Foster-Nyarko E."/>
            <person name="Jarju S."/>
            <person name="Secka A."/>
            <person name="Antonio M."/>
            <person name="Oren A."/>
            <person name="Chaudhuri R.R."/>
            <person name="La Ragione R."/>
            <person name="Hildebrand F."/>
            <person name="Pallen M.J."/>
        </authorList>
    </citation>
    <scope>NUCLEOTIDE SEQUENCE</scope>
    <source>
        <strain evidence="8">ChiGjej4B4-7305</strain>
    </source>
</reference>
<proteinExistence type="predicted"/>
<evidence type="ECO:0000313" key="8">
    <source>
        <dbReference type="EMBL" id="HIZ34875.1"/>
    </source>
</evidence>
<evidence type="ECO:0000256" key="1">
    <source>
        <dbReference type="ARBA" id="ARBA00022723"/>
    </source>
</evidence>
<keyword evidence="1" id="KW-0479">Metal-binding</keyword>